<gene>
    <name evidence="1" type="ORF">Rhow_000096</name>
</gene>
<reference evidence="1 2" key="1">
    <citation type="submission" date="2018-11" db="EMBL/GenBank/DDBJ databases">
        <title>Microbial catabolism of amino acid.</title>
        <authorList>
            <person name="Hibi M."/>
            <person name="Ogawa J."/>
        </authorList>
    </citation>
    <scope>NUCLEOTIDE SEQUENCE [LARGE SCALE GENOMIC DNA]</scope>
    <source>
        <strain evidence="1 2">C31-06</strain>
    </source>
</reference>
<dbReference type="EMBL" id="BHYM01000010">
    <property type="protein sequence ID" value="GCE37520.1"/>
    <property type="molecule type" value="Genomic_DNA"/>
</dbReference>
<comment type="caution">
    <text evidence="1">The sequence shown here is derived from an EMBL/GenBank/DDBJ whole genome shotgun (WGS) entry which is preliminary data.</text>
</comment>
<keyword evidence="2" id="KW-1185">Reference proteome</keyword>
<sequence>MCASCDTTFAPALHNSSVDVSATYCSGVGTSFTTTIRFTPCALPFTDPMRVDHDRGV</sequence>
<evidence type="ECO:0000313" key="1">
    <source>
        <dbReference type="EMBL" id="GCE37520.1"/>
    </source>
</evidence>
<organism evidence="1 2">
    <name type="scientific">Rhodococcus wratislaviensis</name>
    <name type="common">Tsukamurella wratislaviensis</name>
    <dbReference type="NCBI Taxonomy" id="44752"/>
    <lineage>
        <taxon>Bacteria</taxon>
        <taxon>Bacillati</taxon>
        <taxon>Actinomycetota</taxon>
        <taxon>Actinomycetes</taxon>
        <taxon>Mycobacteriales</taxon>
        <taxon>Nocardiaceae</taxon>
        <taxon>Rhodococcus</taxon>
    </lineage>
</organism>
<protein>
    <submittedName>
        <fullName evidence="1">Uncharacterized protein</fullName>
    </submittedName>
</protein>
<evidence type="ECO:0000313" key="2">
    <source>
        <dbReference type="Proteomes" id="UP000287519"/>
    </source>
</evidence>
<dbReference type="AlphaFoldDB" id="A0A402C1Q6"/>
<dbReference type="Proteomes" id="UP000287519">
    <property type="component" value="Unassembled WGS sequence"/>
</dbReference>
<accession>A0A402C1Q6</accession>
<proteinExistence type="predicted"/>
<name>A0A402C1Q6_RHOWR</name>